<keyword evidence="3" id="KW-1185">Reference proteome</keyword>
<feature type="signal peptide" evidence="1">
    <location>
        <begin position="1"/>
        <end position="23"/>
    </location>
</feature>
<reference evidence="2" key="1">
    <citation type="journal article" date="2020" name="Stud. Mycol.">
        <title>101 Dothideomycetes genomes: a test case for predicting lifestyles and emergence of pathogens.</title>
        <authorList>
            <person name="Haridas S."/>
            <person name="Albert R."/>
            <person name="Binder M."/>
            <person name="Bloem J."/>
            <person name="Labutti K."/>
            <person name="Salamov A."/>
            <person name="Andreopoulos B."/>
            <person name="Baker S."/>
            <person name="Barry K."/>
            <person name="Bills G."/>
            <person name="Bluhm B."/>
            <person name="Cannon C."/>
            <person name="Castanera R."/>
            <person name="Culley D."/>
            <person name="Daum C."/>
            <person name="Ezra D."/>
            <person name="Gonzalez J."/>
            <person name="Henrissat B."/>
            <person name="Kuo A."/>
            <person name="Liang C."/>
            <person name="Lipzen A."/>
            <person name="Lutzoni F."/>
            <person name="Magnuson J."/>
            <person name="Mondo S."/>
            <person name="Nolan M."/>
            <person name="Ohm R."/>
            <person name="Pangilinan J."/>
            <person name="Park H.-J."/>
            <person name="Ramirez L."/>
            <person name="Alfaro M."/>
            <person name="Sun H."/>
            <person name="Tritt A."/>
            <person name="Yoshinaga Y."/>
            <person name="Zwiers L.-H."/>
            <person name="Turgeon B."/>
            <person name="Goodwin S."/>
            <person name="Spatafora J."/>
            <person name="Crous P."/>
            <person name="Grigoriev I."/>
        </authorList>
    </citation>
    <scope>NUCLEOTIDE SEQUENCE</scope>
    <source>
        <strain evidence="2">CBS 121739</strain>
    </source>
</reference>
<sequence>MPGLQHILTTLVLLTHISTATTASPIPNHTTSNPSPRPSIPITALVFDRAPGPKSCRGTLVSSITLTRPSSQHRNGTCYDMHHAAQCGVFVANKADACEARLYSMSGCPETLQEAYVTTVVFGPDRTARGGLWVSILVRCGVEIDEGRLEEEQMLLHDVFGDYVKDGGGR</sequence>
<dbReference type="EMBL" id="ML996575">
    <property type="protein sequence ID" value="KAF2756500.1"/>
    <property type="molecule type" value="Genomic_DNA"/>
</dbReference>
<evidence type="ECO:0000313" key="3">
    <source>
        <dbReference type="Proteomes" id="UP000799437"/>
    </source>
</evidence>
<accession>A0A6A6W3J5</accession>
<feature type="chain" id="PRO_5025330465" evidence="1">
    <location>
        <begin position="24"/>
        <end position="170"/>
    </location>
</feature>
<organism evidence="2 3">
    <name type="scientific">Pseudovirgaria hyperparasitica</name>
    <dbReference type="NCBI Taxonomy" id="470096"/>
    <lineage>
        <taxon>Eukaryota</taxon>
        <taxon>Fungi</taxon>
        <taxon>Dikarya</taxon>
        <taxon>Ascomycota</taxon>
        <taxon>Pezizomycotina</taxon>
        <taxon>Dothideomycetes</taxon>
        <taxon>Dothideomycetes incertae sedis</taxon>
        <taxon>Acrospermales</taxon>
        <taxon>Acrospermaceae</taxon>
        <taxon>Pseudovirgaria</taxon>
    </lineage>
</organism>
<evidence type="ECO:0000313" key="2">
    <source>
        <dbReference type="EMBL" id="KAF2756500.1"/>
    </source>
</evidence>
<dbReference type="OrthoDB" id="3943581at2759"/>
<dbReference type="GeneID" id="54485338"/>
<keyword evidence="1" id="KW-0732">Signal</keyword>
<name>A0A6A6W3J5_9PEZI</name>
<dbReference type="RefSeq" id="XP_033598951.1">
    <property type="nucleotide sequence ID" value="XM_033744284.1"/>
</dbReference>
<protein>
    <submittedName>
        <fullName evidence="2">Uncharacterized protein</fullName>
    </submittedName>
</protein>
<dbReference type="AlphaFoldDB" id="A0A6A6W3J5"/>
<proteinExistence type="predicted"/>
<dbReference type="Proteomes" id="UP000799437">
    <property type="component" value="Unassembled WGS sequence"/>
</dbReference>
<evidence type="ECO:0000256" key="1">
    <source>
        <dbReference type="SAM" id="SignalP"/>
    </source>
</evidence>
<gene>
    <name evidence="2" type="ORF">EJ05DRAFT_477636</name>
</gene>